<proteinExistence type="predicted"/>
<protein>
    <submittedName>
        <fullName evidence="1">Uncharacterized protein</fullName>
    </submittedName>
</protein>
<name>F1YFT5_9ACTN</name>
<dbReference type="AlphaFoldDB" id="F1YFT5"/>
<dbReference type="EMBL" id="AEUD01000002">
    <property type="protein sequence ID" value="EGD56512.1"/>
    <property type="molecule type" value="Genomic_DNA"/>
</dbReference>
<dbReference type="STRING" id="644548.SCNU_03137"/>
<evidence type="ECO:0000313" key="1">
    <source>
        <dbReference type="EMBL" id="EGD56512.1"/>
    </source>
</evidence>
<dbReference type="OrthoDB" id="9879116at2"/>
<gene>
    <name evidence="1" type="ORF">SCNU_03137</name>
</gene>
<accession>F1YFT5</accession>
<evidence type="ECO:0000313" key="2">
    <source>
        <dbReference type="Proteomes" id="UP000035065"/>
    </source>
</evidence>
<dbReference type="Proteomes" id="UP000035065">
    <property type="component" value="Unassembled WGS sequence"/>
</dbReference>
<sequence length="109" mass="12476">MSFMGSVNTPEVYYLEDSRSAYVRITLTDDAFGLIGQSFSGGSEYEWGRTFDVAGTRQLSEVLGLPLDDHFLEAVADRFGRSYRSVEGFIVENDLPHKFWSFHDWAYDE</sequence>
<keyword evidence="2" id="KW-1185">Reference proteome</keyword>
<comment type="caution">
    <text evidence="1">The sequence shown here is derived from an EMBL/GenBank/DDBJ whole genome shotgun (WGS) entry which is preliminary data.</text>
</comment>
<dbReference type="eggNOG" id="ENOG5031W9J">
    <property type="taxonomic scope" value="Bacteria"/>
</dbReference>
<organism evidence="1 2">
    <name type="scientific">Gordonia neofelifaecis NRRL B-59395</name>
    <dbReference type="NCBI Taxonomy" id="644548"/>
    <lineage>
        <taxon>Bacteria</taxon>
        <taxon>Bacillati</taxon>
        <taxon>Actinomycetota</taxon>
        <taxon>Actinomycetes</taxon>
        <taxon>Mycobacteriales</taxon>
        <taxon>Gordoniaceae</taxon>
        <taxon>Gordonia</taxon>
    </lineage>
</organism>
<reference evidence="1 2" key="1">
    <citation type="journal article" date="2011" name="J. Bacteriol.">
        <title>Draft Genome Sequence of Gordonia neofelifaecis NRRL B-59395, a Cholesterol-Degrading Actinomycete.</title>
        <authorList>
            <person name="Ge F."/>
            <person name="Li W."/>
            <person name="Chen G."/>
            <person name="Liu Y."/>
            <person name="Zhang G."/>
            <person name="Yong B."/>
            <person name="Wang Q."/>
            <person name="Wang N."/>
            <person name="Huang Z."/>
            <person name="Li W."/>
            <person name="Wang J."/>
            <person name="Wu C."/>
            <person name="Xie Q."/>
            <person name="Liu G."/>
        </authorList>
    </citation>
    <scope>NUCLEOTIDE SEQUENCE [LARGE SCALE GENOMIC DNA]</scope>
    <source>
        <strain evidence="1 2">NRRL B-59395</strain>
    </source>
</reference>